<dbReference type="InterPro" id="IPR005255">
    <property type="entry name" value="PdxA_fam"/>
</dbReference>
<dbReference type="NCBIfam" id="NF003040">
    <property type="entry name" value="PRK03946.1"/>
    <property type="match status" value="1"/>
</dbReference>
<feature type="binding site" evidence="10">
    <location>
        <position position="150"/>
    </location>
    <ligand>
        <name>a divalent metal cation</name>
        <dbReference type="ChEBI" id="CHEBI:60240"/>
        <note>ligand shared between dimeric partners</note>
    </ligand>
</feature>
<feature type="binding site" evidence="10">
    <location>
        <position position="122"/>
    </location>
    <ligand>
        <name>substrate</name>
    </ligand>
</feature>
<evidence type="ECO:0000256" key="7">
    <source>
        <dbReference type="ARBA" id="ARBA00023027"/>
    </source>
</evidence>
<dbReference type="EMBL" id="AACCXK010000001">
    <property type="protein sequence ID" value="EAK0452222.1"/>
    <property type="molecule type" value="Genomic_DNA"/>
</dbReference>
<evidence type="ECO:0000313" key="11">
    <source>
        <dbReference type="EMBL" id="EAI5408164.1"/>
    </source>
</evidence>
<gene>
    <name evidence="10" type="primary">pdxA</name>
    <name evidence="12" type="ORF">AAH17_00890</name>
    <name evidence="13" type="ORF">AAH24_02950</name>
    <name evidence="11" type="ORF">BVH53_05550</name>
</gene>
<evidence type="ECO:0000256" key="4">
    <source>
        <dbReference type="ARBA" id="ARBA00022842"/>
    </source>
</evidence>
<dbReference type="SUPFAM" id="SSF53659">
    <property type="entry name" value="Isocitrate/Isopropylmalate dehydrogenase-like"/>
    <property type="match status" value="1"/>
</dbReference>
<dbReference type="GO" id="GO:0042823">
    <property type="term" value="P:pyridoxal phosphate biosynthetic process"/>
    <property type="evidence" value="ECO:0007669"/>
    <property type="project" value="UniProtKB-UniRule"/>
</dbReference>
<comment type="pathway">
    <text evidence="10">Cofactor biosynthesis; pyridoxine 5'-phosphate biosynthesis; pyridoxine 5'-phosphate from D-erythrose 4-phosphate: step 4/5.</text>
</comment>
<evidence type="ECO:0000256" key="6">
    <source>
        <dbReference type="ARBA" id="ARBA00023002"/>
    </source>
</evidence>
<evidence type="ECO:0000256" key="1">
    <source>
        <dbReference type="ARBA" id="ARBA00022490"/>
    </source>
</evidence>
<comment type="similarity">
    <text evidence="10">Belongs to the PdxA family.</text>
</comment>
<dbReference type="GO" id="GO:0051287">
    <property type="term" value="F:NAD binding"/>
    <property type="evidence" value="ECO:0007669"/>
    <property type="project" value="InterPro"/>
</dbReference>
<keyword evidence="9 10" id="KW-0170">Cobalt</keyword>
<dbReference type="GO" id="GO:0000287">
    <property type="term" value="F:magnesium ion binding"/>
    <property type="evidence" value="ECO:0007669"/>
    <property type="project" value="UniProtKB-UniRule"/>
</dbReference>
<dbReference type="GO" id="GO:0050897">
    <property type="term" value="F:cobalt ion binding"/>
    <property type="evidence" value="ECO:0007669"/>
    <property type="project" value="UniProtKB-UniRule"/>
</dbReference>
<feature type="binding site" evidence="10">
    <location>
        <position position="254"/>
    </location>
    <ligand>
        <name>substrate</name>
    </ligand>
</feature>
<feature type="binding site" evidence="10">
    <location>
        <position position="189"/>
    </location>
    <ligand>
        <name>a divalent metal cation</name>
        <dbReference type="ChEBI" id="CHEBI:60240"/>
        <note>ligand shared between dimeric partners</note>
    </ligand>
</feature>
<dbReference type="RefSeq" id="WP_065844077.1">
    <property type="nucleotide sequence ID" value="NZ_AABUZP020000005.1"/>
</dbReference>
<dbReference type="AlphaFoldDB" id="A0A5L8U8X7"/>
<evidence type="ECO:0000256" key="2">
    <source>
        <dbReference type="ARBA" id="ARBA00022723"/>
    </source>
</evidence>
<name>A0A5L8U8X7_CAMFE</name>
<dbReference type="GO" id="GO:0050570">
    <property type="term" value="F:4-hydroxythreonine-4-phosphate dehydrogenase activity"/>
    <property type="evidence" value="ECO:0007669"/>
    <property type="project" value="UniProtKB-UniRule"/>
</dbReference>
<dbReference type="GO" id="GO:0008270">
    <property type="term" value="F:zinc ion binding"/>
    <property type="evidence" value="ECO:0007669"/>
    <property type="project" value="UniProtKB-UniRule"/>
</dbReference>
<evidence type="ECO:0000313" key="13">
    <source>
        <dbReference type="EMBL" id="EAK0468333.1"/>
    </source>
</evidence>
<comment type="subcellular location">
    <subcellularLocation>
        <location evidence="10">Cytoplasm</location>
    </subcellularLocation>
</comment>
<feature type="binding site" evidence="10">
    <location>
        <position position="121"/>
    </location>
    <ligand>
        <name>substrate</name>
    </ligand>
</feature>
<reference evidence="12 14" key="1">
    <citation type="submission" date="2018-05" db="EMBL/GenBank/DDBJ databases">
        <authorList>
            <consortium name="PulseNet: The National Subtyping Network for Foodborne Disease Surveillance"/>
            <person name="Tarr C.L."/>
            <person name="Trees E."/>
            <person name="Katz L.S."/>
            <person name="Carleton-Romer H.A."/>
            <person name="Stroika S."/>
            <person name="Kucerova Z."/>
            <person name="Roache K.F."/>
            <person name="Sabol A.L."/>
            <person name="Besser J."/>
            <person name="Gerner-Smidt P."/>
        </authorList>
    </citation>
    <scope>NUCLEOTIDE SEQUENCE</scope>
    <source>
        <strain evidence="12">2014D-0197</strain>
        <strain evidence="11 14">2016D-0221</strain>
        <strain evidence="13">D4313</strain>
    </source>
</reference>
<feature type="binding site" evidence="10">
    <location>
        <position position="246"/>
    </location>
    <ligand>
        <name>a divalent metal cation</name>
        <dbReference type="ChEBI" id="CHEBI:60240"/>
        <note>ligand shared between dimeric partners</note>
    </ligand>
</feature>
<keyword evidence="3 10" id="KW-0862">Zinc</keyword>
<dbReference type="GO" id="GO:0008615">
    <property type="term" value="P:pyridoxine biosynthetic process"/>
    <property type="evidence" value="ECO:0007669"/>
    <property type="project" value="UniProtKB-UniRule"/>
</dbReference>
<sequence length="307" mass="33939">MSLPKIAISVGDINGVGIEIALKSHDEIKNICSPIYFINNELLNSAANILKFTVPNDFEIFECGSSFNIKPGRVSKKSGKFSFVSFENAILYTQNKRAQALVTMPINKESWKKAGVPYVGHTDALGKYFGKNAIMMLGCEELFVALYTDHLALKDVSAKIKAKNLALFLVDFYNSSKFENIGVLGFNPHASDNETIGGKEEKEIIKAIKSANNRLKKEIFTGPLVPDAAFTKSSLKRCNRLVSMYHDVGLAPLKALYFDKSINVSLNLPIVRTSVDHGTAFDIAYKGKAETKSYIEAIKFAIKLCDY</sequence>
<keyword evidence="7 10" id="KW-0520">NAD</keyword>
<evidence type="ECO:0000313" key="14">
    <source>
        <dbReference type="Proteomes" id="UP000557842"/>
    </source>
</evidence>
<evidence type="ECO:0000256" key="5">
    <source>
        <dbReference type="ARBA" id="ARBA00022857"/>
    </source>
</evidence>
<dbReference type="EMBL" id="AACCXM010000001">
    <property type="protein sequence ID" value="EAK0468333.1"/>
    <property type="molecule type" value="Genomic_DNA"/>
</dbReference>
<comment type="catalytic activity">
    <reaction evidence="10">
        <text>4-(phosphooxy)-L-threonine + NAD(+) = 3-amino-2-oxopropyl phosphate + CO2 + NADH</text>
        <dbReference type="Rhea" id="RHEA:32275"/>
        <dbReference type="ChEBI" id="CHEBI:16526"/>
        <dbReference type="ChEBI" id="CHEBI:57279"/>
        <dbReference type="ChEBI" id="CHEBI:57540"/>
        <dbReference type="ChEBI" id="CHEBI:57945"/>
        <dbReference type="ChEBI" id="CHEBI:58452"/>
        <dbReference type="EC" id="1.1.1.262"/>
    </reaction>
</comment>
<dbReference type="UniPathway" id="UPA00244">
    <property type="reaction ID" value="UER00312"/>
</dbReference>
<dbReference type="PANTHER" id="PTHR30004">
    <property type="entry name" value="4-HYDROXYTHREONINE-4-PHOSPHATE DEHYDROGENASE"/>
    <property type="match status" value="1"/>
</dbReference>
<comment type="subunit">
    <text evidence="10">Homodimer.</text>
</comment>
<evidence type="ECO:0000256" key="10">
    <source>
        <dbReference type="HAMAP-Rule" id="MF_02086"/>
    </source>
</evidence>
<keyword evidence="8 10" id="KW-0664">Pyridoxine biosynthesis</keyword>
<evidence type="ECO:0000256" key="9">
    <source>
        <dbReference type="ARBA" id="ARBA00023285"/>
    </source>
</evidence>
<dbReference type="EC" id="1.1.1.262" evidence="10"/>
<comment type="miscellaneous">
    <text evidence="10">The active site is located at the dimer interface.</text>
</comment>
<proteinExistence type="inferred from homology"/>
<dbReference type="NCBIfam" id="TIGR00557">
    <property type="entry name" value="pdxA"/>
    <property type="match status" value="1"/>
</dbReference>
<dbReference type="Pfam" id="PF04166">
    <property type="entry name" value="PdxA"/>
    <property type="match status" value="1"/>
</dbReference>
<comment type="cofactor">
    <cofactor evidence="10">
        <name>Zn(2+)</name>
        <dbReference type="ChEBI" id="CHEBI:29105"/>
    </cofactor>
    <cofactor evidence="10">
        <name>Mg(2+)</name>
        <dbReference type="ChEBI" id="CHEBI:18420"/>
    </cofactor>
    <cofactor evidence="10">
        <name>Co(2+)</name>
        <dbReference type="ChEBI" id="CHEBI:48828"/>
    </cofactor>
</comment>
<feature type="binding site" evidence="10">
    <location>
        <position position="272"/>
    </location>
    <ligand>
        <name>substrate</name>
    </ligand>
</feature>
<dbReference type="EMBL" id="AABQDW010000008">
    <property type="protein sequence ID" value="EAI5408164.1"/>
    <property type="molecule type" value="Genomic_DNA"/>
</dbReference>
<keyword evidence="2 10" id="KW-0479">Metal-binding</keyword>
<accession>A0A5L8U8X7</accession>
<protein>
    <recommendedName>
        <fullName evidence="10">4-hydroxythreonine-4-phosphate dehydrogenase</fullName>
        <ecNumber evidence="10">1.1.1.262</ecNumber>
    </recommendedName>
    <alternativeName>
        <fullName evidence="10">4-(phosphohydroxy)-L-threonine dehydrogenase</fullName>
    </alternativeName>
</protein>
<evidence type="ECO:0000256" key="3">
    <source>
        <dbReference type="ARBA" id="ARBA00022833"/>
    </source>
</evidence>
<keyword evidence="6 10" id="KW-0560">Oxidoreductase</keyword>
<dbReference type="HAMAP" id="MF_02086">
    <property type="entry name" value="PdxA_Epsilonprot"/>
    <property type="match status" value="1"/>
</dbReference>
<dbReference type="GO" id="GO:0005737">
    <property type="term" value="C:cytoplasm"/>
    <property type="evidence" value="ECO:0007669"/>
    <property type="project" value="UniProtKB-SubCell"/>
</dbReference>
<dbReference type="InterPro" id="IPR037539">
    <property type="entry name" value="PdxA_epsilonprot"/>
</dbReference>
<dbReference type="PANTHER" id="PTHR30004:SF6">
    <property type="entry name" value="D-THREONATE 4-PHOSPHATE DEHYDROGENASE"/>
    <property type="match status" value="1"/>
</dbReference>
<dbReference type="Proteomes" id="UP000557842">
    <property type="component" value="Unassembled WGS sequence"/>
</dbReference>
<dbReference type="Gene3D" id="3.40.718.10">
    <property type="entry name" value="Isopropylmalate Dehydrogenase"/>
    <property type="match status" value="1"/>
</dbReference>
<keyword evidence="5 10" id="KW-0521">NADP</keyword>
<comment type="function">
    <text evidence="10">Catalyzes the NAD(P)-dependent oxidation of 4-(phosphooxy)-L-threonine (HTP) into 2-amino-3-oxo-4-(phosphooxy)butyric acid which spontaneously decarboxylates to form 3-amino-2-oxopropyl phosphate (AHAP).</text>
</comment>
<evidence type="ECO:0000256" key="8">
    <source>
        <dbReference type="ARBA" id="ARBA00023096"/>
    </source>
</evidence>
<evidence type="ECO:0000313" key="12">
    <source>
        <dbReference type="EMBL" id="EAK0452222.1"/>
    </source>
</evidence>
<comment type="caution">
    <text evidence="12">The sequence shown here is derived from an EMBL/GenBank/DDBJ whole genome shotgun (WGS) entry which is preliminary data.</text>
</comment>
<organism evidence="12">
    <name type="scientific">Campylobacter fetus</name>
    <dbReference type="NCBI Taxonomy" id="196"/>
    <lineage>
        <taxon>Bacteria</taxon>
        <taxon>Pseudomonadati</taxon>
        <taxon>Campylobacterota</taxon>
        <taxon>Epsilonproteobacteria</taxon>
        <taxon>Campylobacterales</taxon>
        <taxon>Campylobacteraceae</taxon>
        <taxon>Campylobacter</taxon>
    </lineage>
</organism>
<keyword evidence="1 10" id="KW-0963">Cytoplasm</keyword>
<keyword evidence="4 10" id="KW-0460">Magnesium</keyword>
<feature type="binding site" evidence="10">
    <location>
        <position position="263"/>
    </location>
    <ligand>
        <name>substrate</name>
    </ligand>
</feature>